<organism evidence="1">
    <name type="scientific">marine sediment metagenome</name>
    <dbReference type="NCBI Taxonomy" id="412755"/>
    <lineage>
        <taxon>unclassified sequences</taxon>
        <taxon>metagenomes</taxon>
        <taxon>ecological metagenomes</taxon>
    </lineage>
</organism>
<dbReference type="EMBL" id="BARU01019524">
    <property type="protein sequence ID" value="GAH53754.1"/>
    <property type="molecule type" value="Genomic_DNA"/>
</dbReference>
<feature type="non-terminal residue" evidence="1">
    <location>
        <position position="1"/>
    </location>
</feature>
<name>X1HIT8_9ZZZZ</name>
<reference evidence="1" key="1">
    <citation type="journal article" date="2014" name="Front. Microbiol.">
        <title>High frequency of phylogenetically diverse reductive dehalogenase-homologous genes in deep subseafloor sedimentary metagenomes.</title>
        <authorList>
            <person name="Kawai M."/>
            <person name="Futagami T."/>
            <person name="Toyoda A."/>
            <person name="Takaki Y."/>
            <person name="Nishi S."/>
            <person name="Hori S."/>
            <person name="Arai W."/>
            <person name="Tsubouchi T."/>
            <person name="Morono Y."/>
            <person name="Uchiyama I."/>
            <person name="Ito T."/>
            <person name="Fujiyama A."/>
            <person name="Inagaki F."/>
            <person name="Takami H."/>
        </authorList>
    </citation>
    <scope>NUCLEOTIDE SEQUENCE</scope>
    <source>
        <strain evidence="1">Expedition CK06-06</strain>
    </source>
</reference>
<gene>
    <name evidence="1" type="ORF">S03H2_32151</name>
</gene>
<evidence type="ECO:0000313" key="1">
    <source>
        <dbReference type="EMBL" id="GAH53754.1"/>
    </source>
</evidence>
<protein>
    <submittedName>
        <fullName evidence="1">Uncharacterized protein</fullName>
    </submittedName>
</protein>
<accession>X1HIT8</accession>
<dbReference type="AlphaFoldDB" id="X1HIT8"/>
<proteinExistence type="predicted"/>
<sequence length="61" mass="6697">AGNPEEVPLAEFVTKAFPKIRDSLKGYIDRMKNTYEGYIASDALHESLYDSPANLGGPQPL</sequence>
<comment type="caution">
    <text evidence="1">The sequence shown here is derived from an EMBL/GenBank/DDBJ whole genome shotgun (WGS) entry which is preliminary data.</text>
</comment>